<dbReference type="Proteomes" id="UP000027981">
    <property type="component" value="Chromosome"/>
</dbReference>
<dbReference type="STRING" id="1343739.PAP_01250"/>
<dbReference type="InterPro" id="IPR036388">
    <property type="entry name" value="WH-like_DNA-bd_sf"/>
</dbReference>
<dbReference type="SUPFAM" id="SSF46785">
    <property type="entry name" value="Winged helix' DNA-binding domain"/>
    <property type="match status" value="1"/>
</dbReference>
<dbReference type="HOGENOM" id="CLU_072493_2_0_2"/>
<reference evidence="2 3" key="2">
    <citation type="journal article" date="2015" name="Genome Announc.">
        <title>Complete Genome Sequence of Hyperthermophilic Piezophilic Archaeon Palaeococcus pacificus DY20341T, Isolated from Deep-Sea Hydrothermal Sediments.</title>
        <authorList>
            <person name="Zeng X."/>
            <person name="Jebbar M."/>
            <person name="Shao Z."/>
        </authorList>
    </citation>
    <scope>NUCLEOTIDE SEQUENCE [LARGE SCALE GENOMIC DNA]</scope>
    <source>
        <strain evidence="2 3">DY20341</strain>
    </source>
</reference>
<sequence length="269" mass="31291">MVIVDEVIIEKLKLLGLREYEARIYATLVVLGPSKASEIAKESEVPRPRVYDVLKELHKKGFVDISEGNPTYFRAVEPEKVIASLRDKYLKSSEEVIIKLKSYQKEQREEWMPVWSLQGEWNIKSKVEDLADRAKKELIIAFVDGKLALKFKKAFEKVKHRGLDVKILLLEKNKRYLNALNRFGEARCIQLEKILDRESEDFREVLAEALFSNKTPYNVKGIFVRDGEESILIYEEGGILKGLIITIPFIPMFQRKMMLHFIEKSKEKS</sequence>
<protein>
    <recommendedName>
        <fullName evidence="1">Transcription regulator TrmB N-terminal domain-containing protein</fullName>
    </recommendedName>
</protein>
<dbReference type="InterPro" id="IPR036390">
    <property type="entry name" value="WH_DNA-bd_sf"/>
</dbReference>
<evidence type="ECO:0000259" key="1">
    <source>
        <dbReference type="Pfam" id="PF01978"/>
    </source>
</evidence>
<dbReference type="OrthoDB" id="30795at2157"/>
<feature type="domain" description="Transcription regulator TrmB N-terminal" evidence="1">
    <location>
        <begin position="12"/>
        <end position="79"/>
    </location>
</feature>
<name>A0A075LRY1_9EURY</name>
<dbReference type="InterPro" id="IPR051797">
    <property type="entry name" value="TrmB-like"/>
</dbReference>
<dbReference type="KEGG" id="ppac:PAP_01250"/>
<accession>A0A075LRY1</accession>
<gene>
    <name evidence="2" type="ORF">PAP_01250</name>
</gene>
<keyword evidence="3" id="KW-1185">Reference proteome</keyword>
<dbReference type="RefSeq" id="WP_052649029.1">
    <property type="nucleotide sequence ID" value="NZ_CP006019.1"/>
</dbReference>
<dbReference type="EMBL" id="CP006019">
    <property type="protein sequence ID" value="AIF68692.1"/>
    <property type="molecule type" value="Genomic_DNA"/>
</dbReference>
<organism evidence="2 3">
    <name type="scientific">Palaeococcus pacificus DY20341</name>
    <dbReference type="NCBI Taxonomy" id="1343739"/>
    <lineage>
        <taxon>Archaea</taxon>
        <taxon>Methanobacteriati</taxon>
        <taxon>Methanobacteriota</taxon>
        <taxon>Thermococci</taxon>
        <taxon>Thermococcales</taxon>
        <taxon>Thermococcaceae</taxon>
        <taxon>Palaeococcus</taxon>
    </lineage>
</organism>
<dbReference type="eggNOG" id="arCOG02037">
    <property type="taxonomic scope" value="Archaea"/>
</dbReference>
<evidence type="ECO:0000313" key="2">
    <source>
        <dbReference type="EMBL" id="AIF68692.1"/>
    </source>
</evidence>
<dbReference type="PANTHER" id="PTHR34293">
    <property type="entry name" value="HTH-TYPE TRANSCRIPTIONAL REGULATOR TRMBL2"/>
    <property type="match status" value="1"/>
</dbReference>
<reference evidence="3" key="1">
    <citation type="submission" date="2013-06" db="EMBL/GenBank/DDBJ databases">
        <title>Complete Genome Sequence of Hyperthermophilic Palaeococcus pacificus DY20341T, Isolated from a Deep-Sea Hydrothermal Sediments.</title>
        <authorList>
            <person name="Zeng X."/>
            <person name="Shao Z."/>
        </authorList>
    </citation>
    <scope>NUCLEOTIDE SEQUENCE [LARGE SCALE GENOMIC DNA]</scope>
    <source>
        <strain evidence="3">DY20341</strain>
    </source>
</reference>
<dbReference type="AlphaFoldDB" id="A0A075LRY1"/>
<dbReference type="Gene3D" id="1.10.10.10">
    <property type="entry name" value="Winged helix-like DNA-binding domain superfamily/Winged helix DNA-binding domain"/>
    <property type="match status" value="1"/>
</dbReference>
<proteinExistence type="predicted"/>
<dbReference type="GeneID" id="24841384"/>
<evidence type="ECO:0000313" key="3">
    <source>
        <dbReference type="Proteomes" id="UP000027981"/>
    </source>
</evidence>
<dbReference type="PANTHER" id="PTHR34293:SF1">
    <property type="entry name" value="HTH-TYPE TRANSCRIPTIONAL REGULATOR TRMBL2"/>
    <property type="match status" value="1"/>
</dbReference>
<dbReference type="Pfam" id="PF01978">
    <property type="entry name" value="TrmB"/>
    <property type="match status" value="1"/>
</dbReference>
<dbReference type="InterPro" id="IPR002831">
    <property type="entry name" value="Tscrpt_reg_TrmB_N"/>
</dbReference>